<dbReference type="PROSITE" id="PS00794">
    <property type="entry name" value="HPPK"/>
    <property type="match status" value="1"/>
</dbReference>
<dbReference type="Pfam" id="PF01288">
    <property type="entry name" value="HPPK"/>
    <property type="match status" value="1"/>
</dbReference>
<keyword evidence="7" id="KW-0418">Kinase</keyword>
<evidence type="ECO:0000256" key="1">
    <source>
        <dbReference type="ARBA" id="ARBA00005051"/>
    </source>
</evidence>
<dbReference type="PANTHER" id="PTHR43071">
    <property type="entry name" value="2-AMINO-4-HYDROXY-6-HYDROXYMETHYLDIHYDROPTERIDINE PYROPHOSPHOKINASE"/>
    <property type="match status" value="1"/>
</dbReference>
<evidence type="ECO:0000256" key="5">
    <source>
        <dbReference type="ARBA" id="ARBA00022679"/>
    </source>
</evidence>
<evidence type="ECO:0000256" key="9">
    <source>
        <dbReference type="ARBA" id="ARBA00022909"/>
    </source>
</evidence>
<reference evidence="14 15" key="1">
    <citation type="submission" date="2022-10" db="EMBL/GenBank/DDBJ databases">
        <title>Luteolibacter flavescens strain MCCC 1K03193, whole genome shotgun sequencing project.</title>
        <authorList>
            <person name="Zhao G."/>
            <person name="Shen L."/>
        </authorList>
    </citation>
    <scope>NUCLEOTIDE SEQUENCE [LARGE SCALE GENOMIC DNA]</scope>
    <source>
        <strain evidence="14 15">MCCC 1K03193</strain>
    </source>
</reference>
<evidence type="ECO:0000256" key="11">
    <source>
        <dbReference type="ARBA" id="ARBA00029766"/>
    </source>
</evidence>
<keyword evidence="5 14" id="KW-0808">Transferase</keyword>
<dbReference type="RefSeq" id="WP_264501754.1">
    <property type="nucleotide sequence ID" value="NZ_JAPDDS010000007.1"/>
</dbReference>
<dbReference type="Proteomes" id="UP001207930">
    <property type="component" value="Unassembled WGS sequence"/>
</dbReference>
<name>A0ABT3FQF6_9BACT</name>
<evidence type="ECO:0000256" key="12">
    <source>
        <dbReference type="ARBA" id="ARBA00033413"/>
    </source>
</evidence>
<dbReference type="GO" id="GO:0003848">
    <property type="term" value="F:2-amino-4-hydroxy-6-hydroxymethyldihydropteridine diphosphokinase activity"/>
    <property type="evidence" value="ECO:0007669"/>
    <property type="project" value="UniProtKB-EC"/>
</dbReference>
<evidence type="ECO:0000256" key="7">
    <source>
        <dbReference type="ARBA" id="ARBA00022777"/>
    </source>
</evidence>
<organism evidence="14 15">
    <name type="scientific">Luteolibacter flavescens</name>
    <dbReference type="NCBI Taxonomy" id="1859460"/>
    <lineage>
        <taxon>Bacteria</taxon>
        <taxon>Pseudomonadati</taxon>
        <taxon>Verrucomicrobiota</taxon>
        <taxon>Verrucomicrobiia</taxon>
        <taxon>Verrucomicrobiales</taxon>
        <taxon>Verrucomicrobiaceae</taxon>
        <taxon>Luteolibacter</taxon>
    </lineage>
</organism>
<proteinExistence type="inferred from homology"/>
<dbReference type="NCBIfam" id="TIGR01498">
    <property type="entry name" value="folK"/>
    <property type="match status" value="1"/>
</dbReference>
<dbReference type="PANTHER" id="PTHR43071:SF1">
    <property type="entry name" value="2-AMINO-4-HYDROXY-6-HYDROXYMETHYLDIHYDROPTERIDINE PYROPHOSPHOKINASE"/>
    <property type="match status" value="1"/>
</dbReference>
<keyword evidence="15" id="KW-1185">Reference proteome</keyword>
<dbReference type="InterPro" id="IPR000550">
    <property type="entry name" value="Hppk"/>
</dbReference>
<dbReference type="CDD" id="cd00483">
    <property type="entry name" value="HPPK"/>
    <property type="match status" value="1"/>
</dbReference>
<dbReference type="SUPFAM" id="SSF55083">
    <property type="entry name" value="6-hydroxymethyl-7,8-dihydropterin pyrophosphokinase, HPPK"/>
    <property type="match status" value="1"/>
</dbReference>
<evidence type="ECO:0000256" key="2">
    <source>
        <dbReference type="ARBA" id="ARBA00005810"/>
    </source>
</evidence>
<evidence type="ECO:0000256" key="6">
    <source>
        <dbReference type="ARBA" id="ARBA00022741"/>
    </source>
</evidence>
<evidence type="ECO:0000313" key="14">
    <source>
        <dbReference type="EMBL" id="MCW1885797.1"/>
    </source>
</evidence>
<comment type="function">
    <text evidence="10">Catalyzes the transfer of pyrophosphate from adenosine triphosphate (ATP) to 6-hydroxymethyl-7,8-dihydropterin, an enzymatic step in folate biosynthesis pathway.</text>
</comment>
<keyword evidence="9" id="KW-0289">Folate biosynthesis</keyword>
<keyword evidence="8" id="KW-0067">ATP-binding</keyword>
<sequence length="182" mass="19990">MDSQSSRPQLESTVCRRVGIALGSNLGNRLRHLQDARDLLGKLAVPGSLRQAPVYQTEPVACPDDSPDFYNTVVTFDYTGGTPHALLDATQAIEFRLGRVAAPERNAPRVIDVDILFFGAEQIDGDILDLPHPRLTSRRFVLQPLADLHPGMILPGDQVSIAEHLRHLDSGEPPLVTVQEAW</sequence>
<dbReference type="Gene3D" id="3.30.70.560">
    <property type="entry name" value="7,8-Dihydro-6-hydroxymethylpterin-pyrophosphokinase HPPK"/>
    <property type="match status" value="1"/>
</dbReference>
<dbReference type="EC" id="2.7.6.3" evidence="3"/>
<dbReference type="InterPro" id="IPR035907">
    <property type="entry name" value="Hppk_sf"/>
</dbReference>
<gene>
    <name evidence="14" type="primary">folK</name>
    <name evidence="14" type="ORF">OKA04_13740</name>
</gene>
<evidence type="ECO:0000256" key="10">
    <source>
        <dbReference type="ARBA" id="ARBA00029409"/>
    </source>
</evidence>
<protein>
    <recommendedName>
        <fullName evidence="4">2-amino-4-hydroxy-6-hydroxymethyldihydropteridine pyrophosphokinase</fullName>
        <ecNumber evidence="3">2.7.6.3</ecNumber>
    </recommendedName>
    <alternativeName>
        <fullName evidence="11">6-hydroxymethyl-7,8-dihydropterin pyrophosphokinase</fullName>
    </alternativeName>
    <alternativeName>
        <fullName evidence="12">7,8-dihydro-6-hydroxymethylpterin-pyrophosphokinase</fullName>
    </alternativeName>
</protein>
<evidence type="ECO:0000259" key="13">
    <source>
        <dbReference type="PROSITE" id="PS00794"/>
    </source>
</evidence>
<dbReference type="EMBL" id="JAPDDS010000007">
    <property type="protein sequence ID" value="MCW1885797.1"/>
    <property type="molecule type" value="Genomic_DNA"/>
</dbReference>
<feature type="domain" description="7,8-dihydro-6-hydroxymethylpterin-pyrophosphokinase" evidence="13">
    <location>
        <begin position="105"/>
        <end position="116"/>
    </location>
</feature>
<comment type="caution">
    <text evidence="14">The sequence shown here is derived from an EMBL/GenBank/DDBJ whole genome shotgun (WGS) entry which is preliminary data.</text>
</comment>
<evidence type="ECO:0000313" key="15">
    <source>
        <dbReference type="Proteomes" id="UP001207930"/>
    </source>
</evidence>
<evidence type="ECO:0000256" key="4">
    <source>
        <dbReference type="ARBA" id="ARBA00016218"/>
    </source>
</evidence>
<comment type="similarity">
    <text evidence="2">Belongs to the HPPK family.</text>
</comment>
<evidence type="ECO:0000256" key="3">
    <source>
        <dbReference type="ARBA" id="ARBA00013253"/>
    </source>
</evidence>
<accession>A0ABT3FQF6</accession>
<comment type="pathway">
    <text evidence="1">Cofactor biosynthesis; tetrahydrofolate biosynthesis; 2-amino-4-hydroxy-6-hydroxymethyl-7,8-dihydropteridine diphosphate from 7,8-dihydroneopterin triphosphate: step 4/4.</text>
</comment>
<evidence type="ECO:0000256" key="8">
    <source>
        <dbReference type="ARBA" id="ARBA00022840"/>
    </source>
</evidence>
<keyword evidence="6" id="KW-0547">Nucleotide-binding</keyword>